<evidence type="ECO:0000313" key="3">
    <source>
        <dbReference type="Proteomes" id="UP001310022"/>
    </source>
</evidence>
<keyword evidence="1" id="KW-1133">Transmembrane helix</keyword>
<evidence type="ECO:0008006" key="4">
    <source>
        <dbReference type="Google" id="ProtNLM"/>
    </source>
</evidence>
<dbReference type="RefSeq" id="WP_053404659.1">
    <property type="nucleotide sequence ID" value="NZ_BQKE01000001.1"/>
</dbReference>
<reference evidence="2 3" key="1">
    <citation type="submission" date="2021-12" db="EMBL/GenBank/DDBJ databases">
        <title>Genome sequencing of bacteria with rrn-lacking chromosome and rrn-plasmid.</title>
        <authorList>
            <person name="Anda M."/>
            <person name="Iwasaki W."/>
        </authorList>
    </citation>
    <scope>NUCLEOTIDE SEQUENCE [LARGE SCALE GENOMIC DNA]</scope>
    <source>
        <strain evidence="2 3">NBRC 15940</strain>
    </source>
</reference>
<feature type="transmembrane region" description="Helical" evidence="1">
    <location>
        <begin position="12"/>
        <end position="33"/>
    </location>
</feature>
<dbReference type="EMBL" id="BQKE01000001">
    <property type="protein sequence ID" value="GJM60762.1"/>
    <property type="molecule type" value="Genomic_DNA"/>
</dbReference>
<proteinExistence type="predicted"/>
<sequence length="69" mass="7639">MEENKKMPFGKNNYIIMLAGIVVLALGFFIMTLDKAEYGFGFLGLTLGPIVVLLGFAIEFYALFSKPKS</sequence>
<name>A0AAN5AJD1_9BACT</name>
<gene>
    <name evidence="2" type="ORF">PEDI_13140</name>
</gene>
<protein>
    <recommendedName>
        <fullName evidence="4">DUF3098 domain-containing protein</fullName>
    </recommendedName>
</protein>
<accession>A0AAN5AJD1</accession>
<evidence type="ECO:0000313" key="2">
    <source>
        <dbReference type="EMBL" id="GJM60762.1"/>
    </source>
</evidence>
<feature type="transmembrane region" description="Helical" evidence="1">
    <location>
        <begin position="39"/>
        <end position="64"/>
    </location>
</feature>
<comment type="caution">
    <text evidence="2">The sequence shown here is derived from an EMBL/GenBank/DDBJ whole genome shotgun (WGS) entry which is preliminary data.</text>
</comment>
<evidence type="ECO:0000256" key="1">
    <source>
        <dbReference type="SAM" id="Phobius"/>
    </source>
</evidence>
<dbReference type="Proteomes" id="UP001310022">
    <property type="component" value="Unassembled WGS sequence"/>
</dbReference>
<organism evidence="2 3">
    <name type="scientific">Persicobacter diffluens</name>
    <dbReference type="NCBI Taxonomy" id="981"/>
    <lineage>
        <taxon>Bacteria</taxon>
        <taxon>Pseudomonadati</taxon>
        <taxon>Bacteroidota</taxon>
        <taxon>Cytophagia</taxon>
        <taxon>Cytophagales</taxon>
        <taxon>Persicobacteraceae</taxon>
        <taxon>Persicobacter</taxon>
    </lineage>
</organism>
<dbReference type="AlphaFoldDB" id="A0AAN5AJD1"/>
<dbReference type="Pfam" id="PF11297">
    <property type="entry name" value="DUF3098"/>
    <property type="match status" value="1"/>
</dbReference>
<dbReference type="InterPro" id="IPR021448">
    <property type="entry name" value="DUF3098"/>
</dbReference>
<keyword evidence="1" id="KW-0472">Membrane</keyword>
<keyword evidence="3" id="KW-1185">Reference proteome</keyword>
<keyword evidence="1" id="KW-0812">Transmembrane</keyword>